<evidence type="ECO:0000313" key="3">
    <source>
        <dbReference type="Proteomes" id="UP000186758"/>
    </source>
</evidence>
<evidence type="ECO:0000313" key="2">
    <source>
        <dbReference type="EMBL" id="OLU45891.1"/>
    </source>
</evidence>
<sequence length="172" mass="19976">MSAGRYRSMMADAGLVVMLESIKEDFRKAGLTPGRIGEVSFSGRLTRSRGNCRRETDGFYTIHISIRLMGHTELVRETLAHELLHTVKGCFDHGPRFQEAARKLREYGYHIQSTYEPEAFEIRGRYQFQCSRCGVIVNRTRRSNFTEHPERYIHKGCGGHFEPLPERRPREK</sequence>
<dbReference type="SMART" id="SM00731">
    <property type="entry name" value="SprT"/>
    <property type="match status" value="1"/>
</dbReference>
<protein>
    <recommendedName>
        <fullName evidence="1">SprT-like domain-containing protein</fullName>
    </recommendedName>
</protein>
<proteinExistence type="predicted"/>
<comment type="caution">
    <text evidence="2">The sequence shown here is derived from an EMBL/GenBank/DDBJ whole genome shotgun (WGS) entry which is preliminary data.</text>
</comment>
<dbReference type="InterPro" id="IPR006640">
    <property type="entry name" value="SprT-like_domain"/>
</dbReference>
<reference evidence="2 3" key="1">
    <citation type="submission" date="2016-11" db="EMBL/GenBank/DDBJ databases">
        <title>Description of two novel members of the family Erysipelotrichaceae: Ileibacterium lipovorans gen. nov., sp. nov. and Dubosiella newyorkensis, gen. nov., sp. nov.</title>
        <authorList>
            <person name="Cox L.M."/>
            <person name="Sohn J."/>
            <person name="Tyrrell K.L."/>
            <person name="Citron D.M."/>
            <person name="Lawson P.A."/>
            <person name="Patel N.B."/>
            <person name="Iizumi T."/>
            <person name="Perez-Perez G.I."/>
            <person name="Goldstein E.J."/>
            <person name="Blaser M.J."/>
        </authorList>
    </citation>
    <scope>NUCLEOTIDE SEQUENCE [LARGE SCALE GENOMIC DNA]</scope>
    <source>
        <strain evidence="2 3">NYU-BL-K8</strain>
    </source>
</reference>
<accession>A0A1Q9YLV3</accession>
<dbReference type="GO" id="GO:0006950">
    <property type="term" value="P:response to stress"/>
    <property type="evidence" value="ECO:0007669"/>
    <property type="project" value="UniProtKB-ARBA"/>
</dbReference>
<dbReference type="Pfam" id="PF10263">
    <property type="entry name" value="SprT-like"/>
    <property type="match status" value="1"/>
</dbReference>
<dbReference type="AlphaFoldDB" id="A0A1Q9YLV3"/>
<dbReference type="Proteomes" id="UP000186758">
    <property type="component" value="Unassembled WGS sequence"/>
</dbReference>
<feature type="domain" description="SprT-like" evidence="1">
    <location>
        <begin position="13"/>
        <end position="164"/>
    </location>
</feature>
<evidence type="ECO:0000259" key="1">
    <source>
        <dbReference type="SMART" id="SM00731"/>
    </source>
</evidence>
<organism evidence="2 3">
    <name type="scientific">Faecalibaculum rodentium</name>
    <dbReference type="NCBI Taxonomy" id="1702221"/>
    <lineage>
        <taxon>Bacteria</taxon>
        <taxon>Bacillati</taxon>
        <taxon>Bacillota</taxon>
        <taxon>Erysipelotrichia</taxon>
        <taxon>Erysipelotrichales</taxon>
        <taxon>Erysipelotrichaceae</taxon>
        <taxon>Faecalibaculum</taxon>
    </lineage>
</organism>
<gene>
    <name evidence="2" type="ORF">BO223_03825</name>
</gene>
<name>A0A1Q9YLV3_9FIRM</name>
<dbReference type="EMBL" id="MPJZ01000042">
    <property type="protein sequence ID" value="OLU45891.1"/>
    <property type="molecule type" value="Genomic_DNA"/>
</dbReference>